<dbReference type="AlphaFoldDB" id="A0ABD1Z8Q3"/>
<dbReference type="Pfam" id="PF13041">
    <property type="entry name" value="PPR_2"/>
    <property type="match status" value="2"/>
</dbReference>
<keyword evidence="5" id="KW-1185">Reference proteome</keyword>
<sequence length="427" mass="48238">MAVSTVPSVLPGCRSVGLFHDSVPSSRVGSRWTKSFSLSQAQQSSFPSCRWQQKGISTWRKQVFMNGALEGLPIMTRSSTQISVWKEDERSDPSRLHDGNEEDGCHKAPAESDFVNILEIIRGKGHWRYQKVKELKTLRVRVDPTLVLKVIKNENVPPSLAWKFFVWAKKQMGYRNTPETYNAMLQILCKSRKFTSIFFLLEDMHEDDCSLTVETCMKMAKVFGSAGLVERALHALNHMGKLGSPPTPLHYTSLITALLKNQHYFKAYIVYAEMVRNGCEADAYSFKLLIREFDRADKVELASQLYDDMMLKGCLPDAETSSALINVLCKACRVDDAVCLFEKMKCEGIRPNVSRYNTLIVYLGKENKLEKALELLDELRCRGCLPDHATLSSLVESLRSCGRDEDADRCSEYSSRSQGSPQGEGEE</sequence>
<protein>
    <recommendedName>
        <fullName evidence="6">Pentatricopeptide repeat-containing protein</fullName>
    </recommendedName>
</protein>
<dbReference type="PROSITE" id="PS51375">
    <property type="entry name" value="PPR"/>
    <property type="match status" value="5"/>
</dbReference>
<accession>A0ABD1Z8Q3</accession>
<dbReference type="PANTHER" id="PTHR47936">
    <property type="entry name" value="PPR_LONG DOMAIN-CONTAINING PROTEIN"/>
    <property type="match status" value="1"/>
</dbReference>
<name>A0ABD1Z8Q3_9MARC</name>
<feature type="region of interest" description="Disordered" evidence="3">
    <location>
        <begin position="405"/>
        <end position="427"/>
    </location>
</feature>
<evidence type="ECO:0000313" key="4">
    <source>
        <dbReference type="EMBL" id="KAL2643803.1"/>
    </source>
</evidence>
<evidence type="ECO:0000256" key="1">
    <source>
        <dbReference type="ARBA" id="ARBA00022737"/>
    </source>
</evidence>
<dbReference type="Pfam" id="PF12854">
    <property type="entry name" value="PPR_1"/>
    <property type="match status" value="1"/>
</dbReference>
<organism evidence="4 5">
    <name type="scientific">Riccia fluitans</name>
    <dbReference type="NCBI Taxonomy" id="41844"/>
    <lineage>
        <taxon>Eukaryota</taxon>
        <taxon>Viridiplantae</taxon>
        <taxon>Streptophyta</taxon>
        <taxon>Embryophyta</taxon>
        <taxon>Marchantiophyta</taxon>
        <taxon>Marchantiopsida</taxon>
        <taxon>Marchantiidae</taxon>
        <taxon>Marchantiales</taxon>
        <taxon>Ricciaceae</taxon>
        <taxon>Riccia</taxon>
    </lineage>
</organism>
<reference evidence="4 5" key="1">
    <citation type="submission" date="2024-09" db="EMBL/GenBank/DDBJ databases">
        <title>Chromosome-scale assembly of Riccia fluitans.</title>
        <authorList>
            <person name="Paukszto L."/>
            <person name="Sawicki J."/>
            <person name="Karawczyk K."/>
            <person name="Piernik-Szablinska J."/>
            <person name="Szczecinska M."/>
            <person name="Mazdziarz M."/>
        </authorList>
    </citation>
    <scope>NUCLEOTIDE SEQUENCE [LARGE SCALE GENOMIC DNA]</scope>
    <source>
        <strain evidence="4">Rf_01</strain>
        <tissue evidence="4">Aerial parts of the thallus</tissue>
    </source>
</reference>
<keyword evidence="1" id="KW-0677">Repeat</keyword>
<proteinExistence type="predicted"/>
<dbReference type="PANTHER" id="PTHR47936:SF3">
    <property type="entry name" value="PENTACOTRIPEPTIDE-REPEAT REGION OF PRORP DOMAIN-CONTAINING PROTEIN"/>
    <property type="match status" value="1"/>
</dbReference>
<comment type="caution">
    <text evidence="4">The sequence shown here is derived from an EMBL/GenBank/DDBJ whole genome shotgun (WGS) entry which is preliminary data.</text>
</comment>
<dbReference type="Proteomes" id="UP001605036">
    <property type="component" value="Unassembled WGS sequence"/>
</dbReference>
<feature type="compositionally biased region" description="Basic and acidic residues" evidence="3">
    <location>
        <begin position="85"/>
        <end position="107"/>
    </location>
</feature>
<dbReference type="Pfam" id="PF01535">
    <property type="entry name" value="PPR"/>
    <property type="match status" value="1"/>
</dbReference>
<gene>
    <name evidence="4" type="ORF">R1flu_011390</name>
</gene>
<feature type="repeat" description="PPR" evidence="2">
    <location>
        <begin position="282"/>
        <end position="316"/>
    </location>
</feature>
<dbReference type="InterPro" id="IPR011990">
    <property type="entry name" value="TPR-like_helical_dom_sf"/>
</dbReference>
<evidence type="ECO:0000256" key="2">
    <source>
        <dbReference type="PROSITE-ProRule" id="PRU00708"/>
    </source>
</evidence>
<evidence type="ECO:0008006" key="6">
    <source>
        <dbReference type="Google" id="ProtNLM"/>
    </source>
</evidence>
<feature type="repeat" description="PPR" evidence="2">
    <location>
        <begin position="247"/>
        <end position="281"/>
    </location>
</feature>
<evidence type="ECO:0000313" key="5">
    <source>
        <dbReference type="Proteomes" id="UP001605036"/>
    </source>
</evidence>
<dbReference type="InterPro" id="IPR002885">
    <property type="entry name" value="PPR_rpt"/>
</dbReference>
<feature type="repeat" description="PPR" evidence="2">
    <location>
        <begin position="317"/>
        <end position="351"/>
    </location>
</feature>
<feature type="compositionally biased region" description="Polar residues" evidence="3">
    <location>
        <begin position="412"/>
        <end position="421"/>
    </location>
</feature>
<dbReference type="EMBL" id="JBHFFA010000002">
    <property type="protein sequence ID" value="KAL2643803.1"/>
    <property type="molecule type" value="Genomic_DNA"/>
</dbReference>
<feature type="repeat" description="PPR" evidence="2">
    <location>
        <begin position="352"/>
        <end position="386"/>
    </location>
</feature>
<feature type="repeat" description="PPR" evidence="2">
    <location>
        <begin position="177"/>
        <end position="211"/>
    </location>
</feature>
<feature type="region of interest" description="Disordered" evidence="3">
    <location>
        <begin position="83"/>
        <end position="107"/>
    </location>
</feature>
<evidence type="ECO:0000256" key="3">
    <source>
        <dbReference type="SAM" id="MobiDB-lite"/>
    </source>
</evidence>
<dbReference type="Gene3D" id="1.25.40.10">
    <property type="entry name" value="Tetratricopeptide repeat domain"/>
    <property type="match status" value="3"/>
</dbReference>
<dbReference type="NCBIfam" id="TIGR00756">
    <property type="entry name" value="PPR"/>
    <property type="match status" value="5"/>
</dbReference>